<evidence type="ECO:0000256" key="4">
    <source>
        <dbReference type="ARBA" id="ARBA00022898"/>
    </source>
</evidence>
<name>A0ABP6FZ63_9ACTN</name>
<comment type="subunit">
    <text evidence="2">Homodimer.</text>
</comment>
<reference evidence="7" key="1">
    <citation type="journal article" date="2019" name="Int. J. Syst. Evol. Microbiol.">
        <title>The Global Catalogue of Microorganisms (GCM) 10K type strain sequencing project: providing services to taxonomists for standard genome sequencing and annotation.</title>
        <authorList>
            <consortium name="The Broad Institute Genomics Platform"/>
            <consortium name="The Broad Institute Genome Sequencing Center for Infectious Disease"/>
            <person name="Wu L."/>
            <person name="Ma J."/>
        </authorList>
    </citation>
    <scope>NUCLEOTIDE SEQUENCE [LARGE SCALE GENOMIC DNA]</scope>
    <source>
        <strain evidence="7">JCM 4542</strain>
    </source>
</reference>
<proteinExistence type="predicted"/>
<dbReference type="CDD" id="cd01561">
    <property type="entry name" value="CBS_like"/>
    <property type="match status" value="1"/>
</dbReference>
<dbReference type="SUPFAM" id="SSF53686">
    <property type="entry name" value="Tryptophan synthase beta subunit-like PLP-dependent enzymes"/>
    <property type="match status" value="1"/>
</dbReference>
<dbReference type="NCBIfam" id="TIGR03945">
    <property type="entry name" value="PLP_SbnA_fam"/>
    <property type="match status" value="1"/>
</dbReference>
<dbReference type="Pfam" id="PF00291">
    <property type="entry name" value="PALP"/>
    <property type="match status" value="1"/>
</dbReference>
<accession>A0ABP6FZ63</accession>
<sequence>MIYEKASDVVLDDVFLRLPGFLSAGEVFLKLEGLNPAGSVKLKTAVALVESMERDGTLRPGSPVIESSSGNLGVALSVVCAAKGYPLTVVTDPNASRHSLRVMRSLSTEVVEVTTRDAQGGFLNTRITYIHRRLAEDPTLVWLNQYANPAGVRAHRDRTAASVHKGLGTVDALFVGAGTTGTLMGCVEYFAEHSPGTRVVAVDAVGSVTFGGPAAPRFIPGLGTSRRPELFTDGGGFEKLLVAEPDTVAMCRRVAETYGLLVGGSTGTVLAAVQQLAPTLAPGSRVAVISPDMGDKYIDTVYSDAWVAERYTGIPELAGLGPTATSSR</sequence>
<dbReference type="InterPro" id="IPR050214">
    <property type="entry name" value="Cys_Synth/Cystath_Beta-Synth"/>
</dbReference>
<dbReference type="InterPro" id="IPR023927">
    <property type="entry name" value="SbnA"/>
</dbReference>
<keyword evidence="3" id="KW-0808">Transferase</keyword>
<comment type="cofactor">
    <cofactor evidence="1">
        <name>pyridoxal 5'-phosphate</name>
        <dbReference type="ChEBI" id="CHEBI:597326"/>
    </cofactor>
</comment>
<feature type="domain" description="Tryptophan synthase beta chain-like PALP" evidence="5">
    <location>
        <begin position="24"/>
        <end position="292"/>
    </location>
</feature>
<evidence type="ECO:0000313" key="7">
    <source>
        <dbReference type="Proteomes" id="UP001500886"/>
    </source>
</evidence>
<evidence type="ECO:0000256" key="2">
    <source>
        <dbReference type="ARBA" id="ARBA00011738"/>
    </source>
</evidence>
<gene>
    <name evidence="6" type="ORF">GCM10010315_00910</name>
</gene>
<keyword evidence="4" id="KW-0663">Pyridoxal phosphate</keyword>
<dbReference type="RefSeq" id="WP_344432540.1">
    <property type="nucleotide sequence ID" value="NZ_BAAASL010000001.1"/>
</dbReference>
<dbReference type="InterPro" id="IPR001926">
    <property type="entry name" value="TrpB-like_PALP"/>
</dbReference>
<evidence type="ECO:0000256" key="3">
    <source>
        <dbReference type="ARBA" id="ARBA00022679"/>
    </source>
</evidence>
<dbReference type="Proteomes" id="UP001500886">
    <property type="component" value="Unassembled WGS sequence"/>
</dbReference>
<dbReference type="EMBL" id="BAAASL010000001">
    <property type="protein sequence ID" value="GAA2707061.1"/>
    <property type="molecule type" value="Genomic_DNA"/>
</dbReference>
<keyword evidence="7" id="KW-1185">Reference proteome</keyword>
<protein>
    <recommendedName>
        <fullName evidence="5">Tryptophan synthase beta chain-like PALP domain-containing protein</fullName>
    </recommendedName>
</protein>
<dbReference type="PANTHER" id="PTHR10314">
    <property type="entry name" value="CYSTATHIONINE BETA-SYNTHASE"/>
    <property type="match status" value="1"/>
</dbReference>
<evidence type="ECO:0000313" key="6">
    <source>
        <dbReference type="EMBL" id="GAA2707061.1"/>
    </source>
</evidence>
<evidence type="ECO:0000259" key="5">
    <source>
        <dbReference type="Pfam" id="PF00291"/>
    </source>
</evidence>
<organism evidence="6 7">
    <name type="scientific">Streptomyces luteosporeus</name>
    <dbReference type="NCBI Taxonomy" id="173856"/>
    <lineage>
        <taxon>Bacteria</taxon>
        <taxon>Bacillati</taxon>
        <taxon>Actinomycetota</taxon>
        <taxon>Actinomycetes</taxon>
        <taxon>Kitasatosporales</taxon>
        <taxon>Streptomycetaceae</taxon>
        <taxon>Streptomyces</taxon>
    </lineage>
</organism>
<dbReference type="Gene3D" id="3.40.50.1100">
    <property type="match status" value="2"/>
</dbReference>
<evidence type="ECO:0000256" key="1">
    <source>
        <dbReference type="ARBA" id="ARBA00001933"/>
    </source>
</evidence>
<comment type="caution">
    <text evidence="6">The sequence shown here is derived from an EMBL/GenBank/DDBJ whole genome shotgun (WGS) entry which is preliminary data.</text>
</comment>
<dbReference type="InterPro" id="IPR036052">
    <property type="entry name" value="TrpB-like_PALP_sf"/>
</dbReference>